<dbReference type="InterPro" id="IPR014036">
    <property type="entry name" value="DeoR-like_C"/>
</dbReference>
<keyword evidence="1" id="KW-0805">Transcription regulation</keyword>
<protein>
    <recommendedName>
        <fullName evidence="3">HTH deoR-type domain-containing protein</fullName>
    </recommendedName>
</protein>
<keyword evidence="2" id="KW-0804">Transcription</keyword>
<evidence type="ECO:0000259" key="3">
    <source>
        <dbReference type="PROSITE" id="PS51000"/>
    </source>
</evidence>
<evidence type="ECO:0000313" key="4">
    <source>
        <dbReference type="EMBL" id="KIL38793.1"/>
    </source>
</evidence>
<dbReference type="SUPFAM" id="SSF100950">
    <property type="entry name" value="NagB/RpiA/CoA transferase-like"/>
    <property type="match status" value="1"/>
</dbReference>
<dbReference type="SMART" id="SM00420">
    <property type="entry name" value="HTH_DEOR"/>
    <property type="match status" value="1"/>
</dbReference>
<feature type="domain" description="HTH deoR-type" evidence="3">
    <location>
        <begin position="5"/>
        <end position="60"/>
    </location>
</feature>
<dbReference type="SUPFAM" id="SSF46785">
    <property type="entry name" value="Winged helix' DNA-binding domain"/>
    <property type="match status" value="1"/>
</dbReference>
<accession>A0ABR5ADM2</accession>
<dbReference type="Gene3D" id="1.10.10.10">
    <property type="entry name" value="Winged helix-like DNA-binding domain superfamily/Winged helix DNA-binding domain"/>
    <property type="match status" value="1"/>
</dbReference>
<reference evidence="4 5" key="1">
    <citation type="submission" date="2014-12" db="EMBL/GenBank/DDBJ databases">
        <title>Draft genome sequence of Paenibacillus kamchatkensis strain B-2647.</title>
        <authorList>
            <person name="Karlyshev A.V."/>
            <person name="Kudryashova E.B."/>
        </authorList>
    </citation>
    <scope>NUCLEOTIDE SEQUENCE [LARGE SCALE GENOMIC DNA]</scope>
    <source>
        <strain evidence="4 5">VKM B-2647</strain>
    </source>
</reference>
<dbReference type="PANTHER" id="PTHR30363:SF44">
    <property type="entry name" value="AGA OPERON TRANSCRIPTIONAL REPRESSOR-RELATED"/>
    <property type="match status" value="1"/>
</dbReference>
<dbReference type="EMBL" id="JXAK01000051">
    <property type="protein sequence ID" value="KIL38793.1"/>
    <property type="molecule type" value="Genomic_DNA"/>
</dbReference>
<evidence type="ECO:0000256" key="2">
    <source>
        <dbReference type="ARBA" id="ARBA00023163"/>
    </source>
</evidence>
<keyword evidence="5" id="KW-1185">Reference proteome</keyword>
<organism evidence="4 5">
    <name type="scientific">Gordoniibacillus kamchatkensis</name>
    <dbReference type="NCBI Taxonomy" id="1590651"/>
    <lineage>
        <taxon>Bacteria</taxon>
        <taxon>Bacillati</taxon>
        <taxon>Bacillota</taxon>
        <taxon>Bacilli</taxon>
        <taxon>Bacillales</taxon>
        <taxon>Paenibacillaceae</taxon>
        <taxon>Gordoniibacillus</taxon>
    </lineage>
</organism>
<proteinExistence type="predicted"/>
<dbReference type="InterPro" id="IPR036388">
    <property type="entry name" value="WH-like_DNA-bd_sf"/>
</dbReference>
<dbReference type="PANTHER" id="PTHR30363">
    <property type="entry name" value="HTH-TYPE TRANSCRIPTIONAL REGULATOR SRLR-RELATED"/>
    <property type="match status" value="1"/>
</dbReference>
<evidence type="ECO:0000313" key="5">
    <source>
        <dbReference type="Proteomes" id="UP000031967"/>
    </source>
</evidence>
<gene>
    <name evidence="4" type="ORF">SD70_24225</name>
</gene>
<dbReference type="InterPro" id="IPR036390">
    <property type="entry name" value="WH_DNA-bd_sf"/>
</dbReference>
<comment type="caution">
    <text evidence="4">The sequence shown here is derived from an EMBL/GenBank/DDBJ whole genome shotgun (WGS) entry which is preliminary data.</text>
</comment>
<name>A0ABR5ADM2_9BACL</name>
<dbReference type="InterPro" id="IPR037171">
    <property type="entry name" value="NagB/RpiA_transferase-like"/>
</dbReference>
<dbReference type="InterPro" id="IPR001034">
    <property type="entry name" value="DeoR_HTH"/>
</dbReference>
<dbReference type="Pfam" id="PF08220">
    <property type="entry name" value="HTH_DeoR"/>
    <property type="match status" value="1"/>
</dbReference>
<dbReference type="RefSeq" id="WP_041050465.1">
    <property type="nucleotide sequence ID" value="NZ_JXAK01000051.1"/>
</dbReference>
<dbReference type="PROSITE" id="PS51000">
    <property type="entry name" value="HTH_DEOR_2"/>
    <property type="match status" value="1"/>
</dbReference>
<dbReference type="Proteomes" id="UP000031967">
    <property type="component" value="Unassembled WGS sequence"/>
</dbReference>
<dbReference type="Pfam" id="PF00455">
    <property type="entry name" value="DeoRC"/>
    <property type="match status" value="1"/>
</dbReference>
<sequence>MSLIGEQRKRTILDLLHAKGNVTSSALVRQLGVSKETVRKYLDELEQEGLLRKVYGGAIALSASRDEPPYLERMTLHRDEKNKIGRRAATLVQDGDVLFLDEGTTLMAMIPYLVQRGLTILTNFFPSASLLIERLHQGRFDGRVIFLGGEIQAEHARTAGSMTEEWLDRHYVDKAFISVDGLHADAGLTSIDAGKAGVSRKAVMHAAEAIAVADFSKLGLRYPYKIHDLTGISRIVCDQCPPKEWSGTLKRRDIVWEAADN</sequence>
<dbReference type="SMART" id="SM01134">
    <property type="entry name" value="DeoRC"/>
    <property type="match status" value="1"/>
</dbReference>
<evidence type="ECO:0000256" key="1">
    <source>
        <dbReference type="ARBA" id="ARBA00023015"/>
    </source>
</evidence>
<dbReference type="PRINTS" id="PR00037">
    <property type="entry name" value="HTHLACR"/>
</dbReference>
<dbReference type="InterPro" id="IPR050313">
    <property type="entry name" value="Carb_Metab_HTH_regulators"/>
</dbReference>
<dbReference type="Gene3D" id="3.40.50.1360">
    <property type="match status" value="1"/>
</dbReference>